<organism evidence="9 10">
    <name type="scientific">Nocardia terpenica</name>
    <dbReference type="NCBI Taxonomy" id="455432"/>
    <lineage>
        <taxon>Bacteria</taxon>
        <taxon>Bacillati</taxon>
        <taxon>Actinomycetota</taxon>
        <taxon>Actinomycetes</taxon>
        <taxon>Mycobacteriales</taxon>
        <taxon>Nocardiaceae</taxon>
        <taxon>Nocardia</taxon>
    </lineage>
</organism>
<dbReference type="PRINTS" id="PR00359">
    <property type="entry name" value="BP450"/>
</dbReference>
<dbReference type="KEGG" id="ntp:CRH09_00305"/>
<evidence type="ECO:0000256" key="7">
    <source>
        <dbReference type="ARBA" id="ARBA00023033"/>
    </source>
</evidence>
<dbReference type="GO" id="GO:0016705">
    <property type="term" value="F:oxidoreductase activity, acting on paired donors, with incorporation or reduction of molecular oxygen"/>
    <property type="evidence" value="ECO:0007669"/>
    <property type="project" value="InterPro"/>
</dbReference>
<dbReference type="InterPro" id="IPR001128">
    <property type="entry name" value="Cyt_P450"/>
</dbReference>
<dbReference type="PANTHER" id="PTHR46696:SF1">
    <property type="entry name" value="CYTOCHROME P450 YJIB-RELATED"/>
    <property type="match status" value="1"/>
</dbReference>
<dbReference type="Pfam" id="PF00067">
    <property type="entry name" value="p450"/>
    <property type="match status" value="1"/>
</dbReference>
<dbReference type="GeneID" id="88363852"/>
<sequence length="407" mass="43945">MSAVSMSSPSANELPFDPADPDFLADPYPTFARLRERGAVHPHPGLGLPIAVSHGAAARVLRDRALGRLWTDAQPADRFPNFNLLHRHSMLESEPPTHTRLRGLVSAAFARGHVDRLRPAVHRRAEAAVARLRTAIAETGSADLLDHVAAPLPVEVIADLLGVPEPDRARLRPWSNTIVKMYEPRVAESRCDEAECAAAEFVAYLRDLVARRRARPEPGLLSDLVAVTDAGGRLADDESVATAALLLMAGHEATVHTLGNGVLALLRHRDQWSRLVDDPGLAATATEELIRYDPPLQMFSRTATADTVIAGHRLAPGDRIAALLGAAARDPRVFPDPDRLDIARSPNPHLGFGAGIHYCLGSPLARVEVAAVLLELVRQLPSLELAAEPVRRPEFAIRGLRALAVTA</sequence>
<dbReference type="InterPro" id="IPR017972">
    <property type="entry name" value="Cyt_P450_CS"/>
</dbReference>
<dbReference type="FunFam" id="1.10.630.10:FF:000018">
    <property type="entry name" value="Cytochrome P450 monooxygenase"/>
    <property type="match status" value="1"/>
</dbReference>
<keyword evidence="3 8" id="KW-0349">Heme</keyword>
<comment type="similarity">
    <text evidence="2 8">Belongs to the cytochrome P450 family.</text>
</comment>
<dbReference type="RefSeq" id="WP_098692236.1">
    <property type="nucleotide sequence ID" value="NZ_CP023778.1"/>
</dbReference>
<dbReference type="AlphaFoldDB" id="A0A291RC91"/>
<comment type="cofactor">
    <cofactor evidence="1">
        <name>heme</name>
        <dbReference type="ChEBI" id="CHEBI:30413"/>
    </cofactor>
</comment>
<keyword evidence="6 8" id="KW-0408">Iron</keyword>
<dbReference type="GO" id="GO:0005506">
    <property type="term" value="F:iron ion binding"/>
    <property type="evidence" value="ECO:0007669"/>
    <property type="project" value="InterPro"/>
</dbReference>
<evidence type="ECO:0000256" key="3">
    <source>
        <dbReference type="ARBA" id="ARBA00022617"/>
    </source>
</evidence>
<protein>
    <submittedName>
        <fullName evidence="9">Cytochrome P450</fullName>
    </submittedName>
</protein>
<dbReference type="CDD" id="cd20625">
    <property type="entry name" value="CYP164-like"/>
    <property type="match status" value="1"/>
</dbReference>
<evidence type="ECO:0000313" key="9">
    <source>
        <dbReference type="EMBL" id="ATL64908.1"/>
    </source>
</evidence>
<evidence type="ECO:0000256" key="4">
    <source>
        <dbReference type="ARBA" id="ARBA00022723"/>
    </source>
</evidence>
<keyword evidence="5 8" id="KW-0560">Oxidoreductase</keyword>
<keyword evidence="7 8" id="KW-0503">Monooxygenase</keyword>
<name>A0A291RC91_9NOCA</name>
<dbReference type="Proteomes" id="UP000221961">
    <property type="component" value="Chromosome"/>
</dbReference>
<dbReference type="GO" id="GO:0004497">
    <property type="term" value="F:monooxygenase activity"/>
    <property type="evidence" value="ECO:0007669"/>
    <property type="project" value="UniProtKB-KW"/>
</dbReference>
<dbReference type="PROSITE" id="PS00086">
    <property type="entry name" value="CYTOCHROME_P450"/>
    <property type="match status" value="1"/>
</dbReference>
<dbReference type="PANTHER" id="PTHR46696">
    <property type="entry name" value="P450, PUTATIVE (EUROFUNG)-RELATED"/>
    <property type="match status" value="1"/>
</dbReference>
<evidence type="ECO:0000256" key="8">
    <source>
        <dbReference type="RuleBase" id="RU000461"/>
    </source>
</evidence>
<evidence type="ECO:0000256" key="5">
    <source>
        <dbReference type="ARBA" id="ARBA00023002"/>
    </source>
</evidence>
<evidence type="ECO:0000313" key="10">
    <source>
        <dbReference type="Proteomes" id="UP000221961"/>
    </source>
</evidence>
<dbReference type="InterPro" id="IPR036396">
    <property type="entry name" value="Cyt_P450_sf"/>
</dbReference>
<dbReference type="SUPFAM" id="SSF48264">
    <property type="entry name" value="Cytochrome P450"/>
    <property type="match status" value="1"/>
</dbReference>
<dbReference type="GO" id="GO:0020037">
    <property type="term" value="F:heme binding"/>
    <property type="evidence" value="ECO:0007669"/>
    <property type="project" value="InterPro"/>
</dbReference>
<accession>A0A291RC91</accession>
<evidence type="ECO:0000256" key="2">
    <source>
        <dbReference type="ARBA" id="ARBA00010617"/>
    </source>
</evidence>
<reference evidence="9 10" key="1">
    <citation type="submission" date="2017-10" db="EMBL/GenBank/DDBJ databases">
        <title>Comparative genomics between pathogenic Norcardia.</title>
        <authorList>
            <person name="Zeng L."/>
        </authorList>
    </citation>
    <scope>NUCLEOTIDE SEQUENCE [LARGE SCALE GENOMIC DNA]</scope>
    <source>
        <strain evidence="9 10">NC_YFY_NT001</strain>
    </source>
</reference>
<evidence type="ECO:0000256" key="1">
    <source>
        <dbReference type="ARBA" id="ARBA00001971"/>
    </source>
</evidence>
<proteinExistence type="inferred from homology"/>
<dbReference type="InterPro" id="IPR002397">
    <property type="entry name" value="Cyt_P450_B"/>
</dbReference>
<keyword evidence="4 8" id="KW-0479">Metal-binding</keyword>
<gene>
    <name evidence="9" type="ORF">CRH09_00305</name>
</gene>
<dbReference type="EMBL" id="CP023778">
    <property type="protein sequence ID" value="ATL64908.1"/>
    <property type="molecule type" value="Genomic_DNA"/>
</dbReference>
<dbReference type="Gene3D" id="1.10.630.10">
    <property type="entry name" value="Cytochrome P450"/>
    <property type="match status" value="1"/>
</dbReference>
<evidence type="ECO:0000256" key="6">
    <source>
        <dbReference type="ARBA" id="ARBA00023004"/>
    </source>
</evidence>